<evidence type="ECO:0000313" key="3">
    <source>
        <dbReference type="Proteomes" id="UP000008783"/>
    </source>
</evidence>
<dbReference type="InParanoid" id="E3KU35"/>
<reference evidence="3" key="2">
    <citation type="journal article" date="2011" name="Proc. Natl. Acad. Sci. U.S.A.">
        <title>Obligate biotrophy features unraveled by the genomic analysis of rust fungi.</title>
        <authorList>
            <person name="Duplessis S."/>
            <person name="Cuomo C.A."/>
            <person name="Lin Y.-C."/>
            <person name="Aerts A."/>
            <person name="Tisserant E."/>
            <person name="Veneault-Fourrey C."/>
            <person name="Joly D.L."/>
            <person name="Hacquard S."/>
            <person name="Amselem J."/>
            <person name="Cantarel B.L."/>
            <person name="Chiu R."/>
            <person name="Coutinho P.M."/>
            <person name="Feau N."/>
            <person name="Field M."/>
            <person name="Frey P."/>
            <person name="Gelhaye E."/>
            <person name="Goldberg J."/>
            <person name="Grabherr M.G."/>
            <person name="Kodira C.D."/>
            <person name="Kohler A."/>
            <person name="Kuees U."/>
            <person name="Lindquist E.A."/>
            <person name="Lucas S.M."/>
            <person name="Mago R."/>
            <person name="Mauceli E."/>
            <person name="Morin E."/>
            <person name="Murat C."/>
            <person name="Pangilinan J.L."/>
            <person name="Park R."/>
            <person name="Pearson M."/>
            <person name="Quesneville H."/>
            <person name="Rouhier N."/>
            <person name="Sakthikumar S."/>
            <person name="Salamov A.A."/>
            <person name="Schmutz J."/>
            <person name="Selles B."/>
            <person name="Shapiro H."/>
            <person name="Tanguay P."/>
            <person name="Tuskan G.A."/>
            <person name="Henrissat B."/>
            <person name="Van de Peer Y."/>
            <person name="Rouze P."/>
            <person name="Ellis J.G."/>
            <person name="Dodds P.N."/>
            <person name="Schein J.E."/>
            <person name="Zhong S."/>
            <person name="Hamelin R.C."/>
            <person name="Grigoriev I.V."/>
            <person name="Szabo L.J."/>
            <person name="Martin F."/>
        </authorList>
    </citation>
    <scope>NUCLEOTIDE SEQUENCE [LARGE SCALE GENOMIC DNA]</scope>
    <source>
        <strain evidence="3">CRL 75-36-700-3 / race SCCL</strain>
    </source>
</reference>
<dbReference type="GeneID" id="10534708"/>
<sequence length="109" mass="12364">MTRSFLQDLLIHSPPYSHPSAAPKPVRDLAPPLSQTLNFGDDIEARLASSPLTTSKPYHRRPAARFFAIVFFLLFWRGCMHVMFKYPTPKLAATPFFSHPITMYPADTT</sequence>
<proteinExistence type="predicted"/>
<reference key="1">
    <citation type="submission" date="2007-01" db="EMBL/GenBank/DDBJ databases">
        <title>The Genome Sequence of Puccinia graminis f. sp. tritici Strain CRL 75-36-700-3.</title>
        <authorList>
            <consortium name="The Broad Institute Genome Sequencing Platform"/>
            <person name="Birren B."/>
            <person name="Lander E."/>
            <person name="Galagan J."/>
            <person name="Nusbaum C."/>
            <person name="Devon K."/>
            <person name="Cuomo C."/>
            <person name="Jaffe D."/>
            <person name="Butler J."/>
            <person name="Alvarez P."/>
            <person name="Gnerre S."/>
            <person name="Grabherr M."/>
            <person name="Mauceli E."/>
            <person name="Brockman W."/>
            <person name="Young S."/>
            <person name="LaButti K."/>
            <person name="Sykes S."/>
            <person name="DeCaprio D."/>
            <person name="Crawford M."/>
            <person name="Koehrsen M."/>
            <person name="Engels R."/>
            <person name="Montgomery P."/>
            <person name="Pearson M."/>
            <person name="Howarth C."/>
            <person name="Larson L."/>
            <person name="White J."/>
            <person name="Zeng Q."/>
            <person name="Kodira C."/>
            <person name="Yandava C."/>
            <person name="Alvarado L."/>
            <person name="O'Leary S."/>
            <person name="Szabo L."/>
            <person name="Dean R."/>
            <person name="Schein J."/>
        </authorList>
    </citation>
    <scope>NUCLEOTIDE SEQUENCE</scope>
    <source>
        <strain>CRL 75-36-700-3</strain>
    </source>
</reference>
<evidence type="ECO:0000256" key="1">
    <source>
        <dbReference type="SAM" id="Phobius"/>
    </source>
</evidence>
<feature type="transmembrane region" description="Helical" evidence="1">
    <location>
        <begin position="66"/>
        <end position="84"/>
    </location>
</feature>
<dbReference type="KEGG" id="pgr:PGTG_14525"/>
<name>E3KU35_PUCGT</name>
<protein>
    <submittedName>
        <fullName evidence="2">Uncharacterized protein</fullName>
    </submittedName>
</protein>
<evidence type="ECO:0000313" key="2">
    <source>
        <dbReference type="EMBL" id="EFP87810.1"/>
    </source>
</evidence>
<dbReference type="VEuPathDB" id="FungiDB:PGTG_14525"/>
<gene>
    <name evidence="2" type="ORF">PGTG_14525</name>
</gene>
<dbReference type="HOGENOM" id="CLU_2185265_0_0_1"/>
<organism evidence="2 3">
    <name type="scientific">Puccinia graminis f. sp. tritici (strain CRL 75-36-700-3 / race SCCL)</name>
    <name type="common">Black stem rust fungus</name>
    <dbReference type="NCBI Taxonomy" id="418459"/>
    <lineage>
        <taxon>Eukaryota</taxon>
        <taxon>Fungi</taxon>
        <taxon>Dikarya</taxon>
        <taxon>Basidiomycota</taxon>
        <taxon>Pucciniomycotina</taxon>
        <taxon>Pucciniomycetes</taxon>
        <taxon>Pucciniales</taxon>
        <taxon>Pucciniaceae</taxon>
        <taxon>Puccinia</taxon>
    </lineage>
</organism>
<accession>E3KU35</accession>
<keyword evidence="1" id="KW-0472">Membrane</keyword>
<dbReference type="Proteomes" id="UP000008783">
    <property type="component" value="Unassembled WGS sequence"/>
</dbReference>
<keyword evidence="1" id="KW-1133">Transmembrane helix</keyword>
<dbReference type="AlphaFoldDB" id="E3KU35"/>
<keyword evidence="3" id="KW-1185">Reference proteome</keyword>
<keyword evidence="1" id="KW-0812">Transmembrane</keyword>
<dbReference type="RefSeq" id="XP_003332229.1">
    <property type="nucleotide sequence ID" value="XM_003332181.2"/>
</dbReference>
<dbReference type="EMBL" id="DS178309">
    <property type="protein sequence ID" value="EFP87810.1"/>
    <property type="molecule type" value="Genomic_DNA"/>
</dbReference>